<evidence type="ECO:0000313" key="1">
    <source>
        <dbReference type="EMBL" id="KAH6830524.1"/>
    </source>
</evidence>
<accession>A0AAD4JBU5</accession>
<name>A0AAD4JBU5_PERFH</name>
<proteinExistence type="predicted"/>
<comment type="caution">
    <text evidence="1">The sequence shown here is derived from an EMBL/GenBank/DDBJ whole genome shotgun (WGS) entry which is preliminary data.</text>
</comment>
<evidence type="ECO:0000313" key="2">
    <source>
        <dbReference type="Proteomes" id="UP001190926"/>
    </source>
</evidence>
<keyword evidence="2" id="KW-1185">Reference proteome</keyword>
<protein>
    <recommendedName>
        <fullName evidence="3">RNase H type-1 domain-containing protein</fullName>
    </recommendedName>
</protein>
<sequence>MVLWRPPEAPWVKLNTDGSFSADLQMAAGGGGLVRDFTSALLAGFYAPLRATSRFDAEFQ</sequence>
<dbReference type="AlphaFoldDB" id="A0AAD4JBU5"/>
<organism evidence="1 2">
    <name type="scientific">Perilla frutescens var. hirtella</name>
    <name type="common">Perilla citriodora</name>
    <name type="synonym">Perilla setoyensis</name>
    <dbReference type="NCBI Taxonomy" id="608512"/>
    <lineage>
        <taxon>Eukaryota</taxon>
        <taxon>Viridiplantae</taxon>
        <taxon>Streptophyta</taxon>
        <taxon>Embryophyta</taxon>
        <taxon>Tracheophyta</taxon>
        <taxon>Spermatophyta</taxon>
        <taxon>Magnoliopsida</taxon>
        <taxon>eudicotyledons</taxon>
        <taxon>Gunneridae</taxon>
        <taxon>Pentapetalae</taxon>
        <taxon>asterids</taxon>
        <taxon>lamiids</taxon>
        <taxon>Lamiales</taxon>
        <taxon>Lamiaceae</taxon>
        <taxon>Nepetoideae</taxon>
        <taxon>Elsholtzieae</taxon>
        <taxon>Perilla</taxon>
    </lineage>
</organism>
<gene>
    <name evidence="1" type="ORF">C2S53_010442</name>
</gene>
<evidence type="ECO:0008006" key="3">
    <source>
        <dbReference type="Google" id="ProtNLM"/>
    </source>
</evidence>
<dbReference type="EMBL" id="SDAM02000099">
    <property type="protein sequence ID" value="KAH6830524.1"/>
    <property type="molecule type" value="Genomic_DNA"/>
</dbReference>
<reference evidence="1 2" key="1">
    <citation type="journal article" date="2021" name="Nat. Commun.">
        <title>Incipient diploidization of the medicinal plant Perilla within 10,000 years.</title>
        <authorList>
            <person name="Zhang Y."/>
            <person name="Shen Q."/>
            <person name="Leng L."/>
            <person name="Zhang D."/>
            <person name="Chen S."/>
            <person name="Shi Y."/>
            <person name="Ning Z."/>
            <person name="Chen S."/>
        </authorList>
    </citation>
    <scope>NUCLEOTIDE SEQUENCE [LARGE SCALE GENOMIC DNA]</scope>
    <source>
        <strain evidence="2">cv. PC099</strain>
    </source>
</reference>
<feature type="non-terminal residue" evidence="1">
    <location>
        <position position="60"/>
    </location>
</feature>
<dbReference type="Proteomes" id="UP001190926">
    <property type="component" value="Unassembled WGS sequence"/>
</dbReference>